<accession>A0A150MA75</accession>
<gene>
    <name evidence="2" type="ORF">B4135_0570</name>
</gene>
<proteinExistence type="predicted"/>
<organism evidence="2 3">
    <name type="scientific">Caldibacillus debilis</name>
    <dbReference type="NCBI Taxonomy" id="301148"/>
    <lineage>
        <taxon>Bacteria</taxon>
        <taxon>Bacillati</taxon>
        <taxon>Bacillota</taxon>
        <taxon>Bacilli</taxon>
        <taxon>Bacillales</taxon>
        <taxon>Bacillaceae</taxon>
        <taxon>Caldibacillus</taxon>
    </lineage>
</organism>
<feature type="transmembrane region" description="Helical" evidence="1">
    <location>
        <begin position="159"/>
        <end position="183"/>
    </location>
</feature>
<feature type="transmembrane region" description="Helical" evidence="1">
    <location>
        <begin position="233"/>
        <end position="253"/>
    </location>
</feature>
<protein>
    <submittedName>
        <fullName evidence="2">Uncharacterized protein</fullName>
    </submittedName>
</protein>
<dbReference type="OrthoDB" id="9994657at2"/>
<feature type="transmembrane region" description="Helical" evidence="1">
    <location>
        <begin position="190"/>
        <end position="213"/>
    </location>
</feature>
<keyword evidence="1" id="KW-1133">Transmembrane helix</keyword>
<dbReference type="STRING" id="301148.B4135_0570"/>
<dbReference type="AlphaFoldDB" id="A0A150MA75"/>
<reference evidence="2 3" key="1">
    <citation type="submission" date="2016-01" db="EMBL/GenBank/DDBJ databases">
        <title>Draft Genome Sequences of Seven Thermophilic Sporeformers Isolated from Foods.</title>
        <authorList>
            <person name="Berendsen E.M."/>
            <person name="Wells-Bennik M.H."/>
            <person name="Krawcyk A.O."/>
            <person name="De Jong A."/>
            <person name="Holsappel S."/>
            <person name="Eijlander R.T."/>
            <person name="Kuipers O.P."/>
        </authorList>
    </citation>
    <scope>NUCLEOTIDE SEQUENCE [LARGE SCALE GENOMIC DNA]</scope>
    <source>
        <strain evidence="2 3">B4135</strain>
    </source>
</reference>
<comment type="caution">
    <text evidence="2">The sequence shown here is derived from an EMBL/GenBank/DDBJ whole genome shotgun (WGS) entry which is preliminary data.</text>
</comment>
<evidence type="ECO:0000256" key="1">
    <source>
        <dbReference type="SAM" id="Phobius"/>
    </source>
</evidence>
<feature type="transmembrane region" description="Helical" evidence="1">
    <location>
        <begin position="102"/>
        <end position="124"/>
    </location>
</feature>
<dbReference type="Proteomes" id="UP000075683">
    <property type="component" value="Unassembled WGS sequence"/>
</dbReference>
<keyword evidence="1" id="KW-0812">Transmembrane</keyword>
<keyword evidence="1" id="KW-0472">Membrane</keyword>
<evidence type="ECO:0000313" key="3">
    <source>
        <dbReference type="Proteomes" id="UP000075683"/>
    </source>
</evidence>
<evidence type="ECO:0000313" key="2">
    <source>
        <dbReference type="EMBL" id="KYD21235.1"/>
    </source>
</evidence>
<name>A0A150MA75_9BACI</name>
<sequence length="265" mass="30736">MSFLNFFKVFFMDWQRSLWKMAACIGILILGISVFSNIETLFPWERGLPDVFNMLFIESSLLAFSAPTFLVILFFVLTPLFQPLRIIRFQKRETLAWTVFRTVFFTVLIYLAAYFTFGFLFAWLKTGSLQNTWATKEGTPYLLYKDEIDLSLFATPYMILRYGLTEFSAFLFLGLAAAFLYLLSDRYIYAFFLVVGFLIFDFALHSLFMISLFLNKAAVRLGTWGDGKDLLGIVLYFFGLSVVLMIGIFILLLRKDFLSRSGKKE</sequence>
<dbReference type="RefSeq" id="WP_061568312.1">
    <property type="nucleotide sequence ID" value="NZ_LQYT01000021.1"/>
</dbReference>
<feature type="transmembrane region" description="Helical" evidence="1">
    <location>
        <begin position="60"/>
        <end position="81"/>
    </location>
</feature>
<dbReference type="EMBL" id="LQYT01000021">
    <property type="protein sequence ID" value="KYD21235.1"/>
    <property type="molecule type" value="Genomic_DNA"/>
</dbReference>